<evidence type="ECO:0000256" key="8">
    <source>
        <dbReference type="ARBA" id="ARBA00022842"/>
    </source>
</evidence>
<evidence type="ECO:0000256" key="3">
    <source>
        <dbReference type="ARBA" id="ARBA00016337"/>
    </source>
</evidence>
<dbReference type="Gene3D" id="3.10.520.10">
    <property type="entry name" value="ApbE-like domains"/>
    <property type="match status" value="2"/>
</dbReference>
<evidence type="ECO:0000256" key="5">
    <source>
        <dbReference type="ARBA" id="ARBA00022679"/>
    </source>
</evidence>
<keyword evidence="7" id="KW-0274">FAD</keyword>
<proteinExistence type="predicted"/>
<accession>A0AA95SS72</accession>
<dbReference type="InterPro" id="IPR024932">
    <property type="entry name" value="ApbE"/>
</dbReference>
<dbReference type="RefSeq" id="WP_285235262.1">
    <property type="nucleotide sequence ID" value="NZ_CP116346.1"/>
</dbReference>
<keyword evidence="5 11" id="KW-0808">Transferase</keyword>
<dbReference type="Proteomes" id="UP001177769">
    <property type="component" value="Chromosome"/>
</dbReference>
<keyword evidence="6" id="KW-0479">Metal-binding</keyword>
<organism evidence="11 12">
    <name type="scientific">Paucibacter sediminis</name>
    <dbReference type="NCBI Taxonomy" id="3019553"/>
    <lineage>
        <taxon>Bacteria</taxon>
        <taxon>Pseudomonadati</taxon>
        <taxon>Pseudomonadota</taxon>
        <taxon>Betaproteobacteria</taxon>
        <taxon>Burkholderiales</taxon>
        <taxon>Sphaerotilaceae</taxon>
        <taxon>Roseateles</taxon>
    </lineage>
</organism>
<dbReference type="SUPFAM" id="SSF143631">
    <property type="entry name" value="ApbE-like"/>
    <property type="match status" value="1"/>
</dbReference>
<evidence type="ECO:0000313" key="11">
    <source>
        <dbReference type="EMBL" id="WIT14136.1"/>
    </source>
</evidence>
<evidence type="ECO:0000313" key="12">
    <source>
        <dbReference type="Proteomes" id="UP001177769"/>
    </source>
</evidence>
<dbReference type="EC" id="2.7.1.180" evidence="2"/>
<evidence type="ECO:0000256" key="1">
    <source>
        <dbReference type="ARBA" id="ARBA00001946"/>
    </source>
</evidence>
<dbReference type="PANTHER" id="PTHR30040">
    <property type="entry name" value="THIAMINE BIOSYNTHESIS LIPOPROTEIN APBE"/>
    <property type="match status" value="1"/>
</dbReference>
<keyword evidence="8" id="KW-0460">Magnesium</keyword>
<dbReference type="InterPro" id="IPR003374">
    <property type="entry name" value="ApbE-like_sf"/>
</dbReference>
<dbReference type="AlphaFoldDB" id="A0AA95SS72"/>
<dbReference type="KEGG" id="pais:PFX98_11070"/>
<dbReference type="PANTHER" id="PTHR30040:SF2">
    <property type="entry name" value="FAD:PROTEIN FMN TRANSFERASE"/>
    <property type="match status" value="1"/>
</dbReference>
<protein>
    <recommendedName>
        <fullName evidence="3">FAD:protein FMN transferase</fullName>
        <ecNumber evidence="2">2.7.1.180</ecNumber>
    </recommendedName>
    <alternativeName>
        <fullName evidence="9">Flavin transferase</fullName>
    </alternativeName>
</protein>
<evidence type="ECO:0000256" key="6">
    <source>
        <dbReference type="ARBA" id="ARBA00022723"/>
    </source>
</evidence>
<sequence length="250" mass="26410">MQLQRRAQPWLGTLLEISLRHADAAAGAAALQAGFALVARLQGELSRFEPDSDIARFNALPPGQDLTLRPAAQHVLAVAAWLRNRSGGAFDISQGSGCRGWTLARGRLCKTEAGTHLDLGGIAKGYVVDRLIAQLRRAGCAWGAVNAGGDLRVFGPLPLPLYLRDEHHGGLREIGSLADGAFASSYYGPDSRSRLTGAAPGLDVQVAVAAPSALWADALCKLVALGLEGQSALLDRLRALAWTWHVDPAV</sequence>
<dbReference type="EMBL" id="CP116346">
    <property type="protein sequence ID" value="WIT14136.1"/>
    <property type="molecule type" value="Genomic_DNA"/>
</dbReference>
<evidence type="ECO:0000256" key="7">
    <source>
        <dbReference type="ARBA" id="ARBA00022827"/>
    </source>
</evidence>
<gene>
    <name evidence="11" type="ORF">PFX98_11070</name>
</gene>
<keyword evidence="4" id="KW-0285">Flavoprotein</keyword>
<reference evidence="11" key="1">
    <citation type="submission" date="2023-01" db="EMBL/GenBank/DDBJ databases">
        <title>Whole genome sequence of Paucibacter sp. S2-9 isolated from pond sediment.</title>
        <authorList>
            <person name="Jung J.Y."/>
        </authorList>
    </citation>
    <scope>NUCLEOTIDE SEQUENCE</scope>
    <source>
        <strain evidence="11">S2-9</strain>
    </source>
</reference>
<dbReference type="Pfam" id="PF02424">
    <property type="entry name" value="ApbE"/>
    <property type="match status" value="2"/>
</dbReference>
<evidence type="ECO:0000256" key="4">
    <source>
        <dbReference type="ARBA" id="ARBA00022630"/>
    </source>
</evidence>
<evidence type="ECO:0000256" key="10">
    <source>
        <dbReference type="ARBA" id="ARBA00048540"/>
    </source>
</evidence>
<evidence type="ECO:0000256" key="9">
    <source>
        <dbReference type="ARBA" id="ARBA00031306"/>
    </source>
</evidence>
<comment type="cofactor">
    <cofactor evidence="1">
        <name>Mg(2+)</name>
        <dbReference type="ChEBI" id="CHEBI:18420"/>
    </cofactor>
</comment>
<dbReference type="GO" id="GO:0046872">
    <property type="term" value="F:metal ion binding"/>
    <property type="evidence" value="ECO:0007669"/>
    <property type="project" value="UniProtKB-KW"/>
</dbReference>
<dbReference type="GO" id="GO:0016740">
    <property type="term" value="F:transferase activity"/>
    <property type="evidence" value="ECO:0007669"/>
    <property type="project" value="UniProtKB-KW"/>
</dbReference>
<name>A0AA95SS72_9BURK</name>
<evidence type="ECO:0000256" key="2">
    <source>
        <dbReference type="ARBA" id="ARBA00011955"/>
    </source>
</evidence>
<keyword evidence="12" id="KW-1185">Reference proteome</keyword>
<comment type="catalytic activity">
    <reaction evidence="10">
        <text>L-threonyl-[protein] + FAD = FMN-L-threonyl-[protein] + AMP + H(+)</text>
        <dbReference type="Rhea" id="RHEA:36847"/>
        <dbReference type="Rhea" id="RHEA-COMP:11060"/>
        <dbReference type="Rhea" id="RHEA-COMP:11061"/>
        <dbReference type="ChEBI" id="CHEBI:15378"/>
        <dbReference type="ChEBI" id="CHEBI:30013"/>
        <dbReference type="ChEBI" id="CHEBI:57692"/>
        <dbReference type="ChEBI" id="CHEBI:74257"/>
        <dbReference type="ChEBI" id="CHEBI:456215"/>
        <dbReference type="EC" id="2.7.1.180"/>
    </reaction>
</comment>